<keyword evidence="5" id="KW-0233">DNA recombination</keyword>
<dbReference type="Pfam" id="PF00589">
    <property type="entry name" value="Phage_integrase"/>
    <property type="match status" value="1"/>
</dbReference>
<evidence type="ECO:0000256" key="3">
    <source>
        <dbReference type="ARBA" id="ARBA00022908"/>
    </source>
</evidence>
<evidence type="ECO:0000256" key="6">
    <source>
        <dbReference type="PROSITE-ProRule" id="PRU01248"/>
    </source>
</evidence>
<dbReference type="OrthoDB" id="9785687at2"/>
<keyword evidence="3" id="KW-0229">DNA integration</keyword>
<dbReference type="GO" id="GO:0015074">
    <property type="term" value="P:DNA integration"/>
    <property type="evidence" value="ECO:0007669"/>
    <property type="project" value="UniProtKB-KW"/>
</dbReference>
<dbReference type="PANTHER" id="PTHR30349:SF41">
    <property type="entry name" value="INTEGRASE_RECOMBINASE PROTEIN MJ0367-RELATED"/>
    <property type="match status" value="1"/>
</dbReference>
<dbReference type="HOGENOM" id="CLU_027562_17_1_9"/>
<evidence type="ECO:0000259" key="8">
    <source>
        <dbReference type="PROSITE" id="PS51900"/>
    </source>
</evidence>
<dbReference type="InterPro" id="IPR004107">
    <property type="entry name" value="Integrase_SAM-like_N"/>
</dbReference>
<comment type="function">
    <text evidence="1">Site-specific tyrosine recombinase, which acts by catalyzing the cutting and rejoining of the recombining DNA molecules.</text>
</comment>
<dbReference type="GO" id="GO:0006310">
    <property type="term" value="P:DNA recombination"/>
    <property type="evidence" value="ECO:0007669"/>
    <property type="project" value="UniProtKB-KW"/>
</dbReference>
<evidence type="ECO:0000259" key="7">
    <source>
        <dbReference type="PROSITE" id="PS51898"/>
    </source>
</evidence>
<evidence type="ECO:0000313" key="9">
    <source>
        <dbReference type="EMBL" id="AGK95173.1"/>
    </source>
</evidence>
<proteinExistence type="inferred from homology"/>
<dbReference type="AlphaFoldDB" id="R4JY16"/>
<dbReference type="PANTHER" id="PTHR30349">
    <property type="entry name" value="PHAGE INTEGRASE-RELATED"/>
    <property type="match status" value="1"/>
</dbReference>
<dbReference type="RefSeq" id="WP_015613500.1">
    <property type="nucleotide sequence ID" value="NC_021182.1"/>
</dbReference>
<dbReference type="Pfam" id="PF14659">
    <property type="entry name" value="Phage_int_SAM_3"/>
    <property type="match status" value="1"/>
</dbReference>
<dbReference type="CDD" id="cd01189">
    <property type="entry name" value="INT_ICEBs1_C_like"/>
    <property type="match status" value="1"/>
</dbReference>
<dbReference type="InterPro" id="IPR010998">
    <property type="entry name" value="Integrase_recombinase_N"/>
</dbReference>
<dbReference type="STRING" id="86416.Clopa_0073"/>
<gene>
    <name evidence="9" type="ORF">Clopa_0073</name>
</gene>
<protein>
    <submittedName>
        <fullName evidence="9">Site-specific recombinase XerD</fullName>
    </submittedName>
</protein>
<sequence>MPTKTNVIKNGQQYYRVYLELGRDSEGNRKRKEFYGRSKKDAEAKLEKYKNGLHLGLSTDYDTLTIGKTCKLWLFEKVKNSVKPSTFERYEAVYRLYIKPSPLYSVKLKDLKSLIIQQYYNSLIKNGKTPNVVYNLNKLLKMFLNYCVAEGFIVKNYCSPKSISIPMENKNSDDSIKVFTVEEQNKFIEAVGGHRLKALFLLDLGTGLRIGELIALTWNDIDLVNYTLSVNKAIKGTSIFEGDNKKYHLIEQTPKTKSSYRTIPFPRSLVPILEQYKEKKESEKEKFGNDYIKNEYVFCTPIGSVIDPNNLRGMYRRILKKAKIDYKKFHSLRHTYATRLFEAGVPLKTVQTLLGHNDISITANIYTHVMPEEKVKAIDKINSIFDNSNENSGGKKEGK</sequence>
<comment type="similarity">
    <text evidence="2">Belongs to the 'phage' integrase family.</text>
</comment>
<dbReference type="EMBL" id="CP003261">
    <property type="protein sequence ID" value="AGK95173.1"/>
    <property type="molecule type" value="Genomic_DNA"/>
</dbReference>
<dbReference type="InterPro" id="IPR013762">
    <property type="entry name" value="Integrase-like_cat_sf"/>
</dbReference>
<feature type="domain" description="Tyr recombinase" evidence="7">
    <location>
        <begin position="174"/>
        <end position="379"/>
    </location>
</feature>
<dbReference type="GO" id="GO:0003677">
    <property type="term" value="F:DNA binding"/>
    <property type="evidence" value="ECO:0007669"/>
    <property type="project" value="UniProtKB-UniRule"/>
</dbReference>
<feature type="domain" description="Core-binding (CB)" evidence="8">
    <location>
        <begin position="64"/>
        <end position="148"/>
    </location>
</feature>
<dbReference type="InterPro" id="IPR002104">
    <property type="entry name" value="Integrase_catalytic"/>
</dbReference>
<evidence type="ECO:0000256" key="5">
    <source>
        <dbReference type="ARBA" id="ARBA00023172"/>
    </source>
</evidence>
<dbReference type="SUPFAM" id="SSF56349">
    <property type="entry name" value="DNA breaking-rejoining enzymes"/>
    <property type="match status" value="1"/>
</dbReference>
<dbReference type="PROSITE" id="PS51900">
    <property type="entry name" value="CB"/>
    <property type="match status" value="1"/>
</dbReference>
<evidence type="ECO:0000256" key="1">
    <source>
        <dbReference type="ARBA" id="ARBA00003283"/>
    </source>
</evidence>
<keyword evidence="4 6" id="KW-0238">DNA-binding</keyword>
<dbReference type="Proteomes" id="UP000013523">
    <property type="component" value="Chromosome"/>
</dbReference>
<evidence type="ECO:0000313" key="10">
    <source>
        <dbReference type="Proteomes" id="UP000013523"/>
    </source>
</evidence>
<name>R4JY16_CLOPA</name>
<organism evidence="9 10">
    <name type="scientific">Clostridium pasteurianum BC1</name>
    <dbReference type="NCBI Taxonomy" id="86416"/>
    <lineage>
        <taxon>Bacteria</taxon>
        <taxon>Bacillati</taxon>
        <taxon>Bacillota</taxon>
        <taxon>Clostridia</taxon>
        <taxon>Eubacteriales</taxon>
        <taxon>Clostridiaceae</taxon>
        <taxon>Clostridium</taxon>
    </lineage>
</organism>
<dbReference type="KEGG" id="cpas:Clopa_0073"/>
<dbReference type="PATRIC" id="fig|86416.3.peg.65"/>
<dbReference type="Gene3D" id="1.10.443.10">
    <property type="entry name" value="Intergrase catalytic core"/>
    <property type="match status" value="1"/>
</dbReference>
<dbReference type="Gene3D" id="1.10.150.130">
    <property type="match status" value="1"/>
</dbReference>
<evidence type="ECO:0000256" key="2">
    <source>
        <dbReference type="ARBA" id="ARBA00008857"/>
    </source>
</evidence>
<dbReference type="InterPro" id="IPR011010">
    <property type="entry name" value="DNA_brk_join_enz"/>
</dbReference>
<accession>R4JY16</accession>
<dbReference type="InterPro" id="IPR044068">
    <property type="entry name" value="CB"/>
</dbReference>
<keyword evidence="10" id="KW-1185">Reference proteome</keyword>
<dbReference type="eggNOG" id="COG0582">
    <property type="taxonomic scope" value="Bacteria"/>
</dbReference>
<dbReference type="InterPro" id="IPR050090">
    <property type="entry name" value="Tyrosine_recombinase_XerCD"/>
</dbReference>
<reference evidence="9 10" key="1">
    <citation type="submission" date="2012-01" db="EMBL/GenBank/DDBJ databases">
        <title>Complete sequence of chromosome of Clostridium pasteurianum BC1.</title>
        <authorList>
            <consortium name="US DOE Joint Genome Institute"/>
            <person name="Lucas S."/>
            <person name="Han J."/>
            <person name="Lapidus A."/>
            <person name="Cheng J.-F."/>
            <person name="Goodwin L."/>
            <person name="Pitluck S."/>
            <person name="Peters L."/>
            <person name="Mikhailova N."/>
            <person name="Teshima H."/>
            <person name="Detter J.C."/>
            <person name="Han C."/>
            <person name="Tapia R."/>
            <person name="Land M."/>
            <person name="Hauser L."/>
            <person name="Kyrpides N."/>
            <person name="Ivanova N."/>
            <person name="Pagani I."/>
            <person name="Dunn J."/>
            <person name="Taghavi S."/>
            <person name="Francis A."/>
            <person name="van der Lelie D."/>
            <person name="Woyke T."/>
        </authorList>
    </citation>
    <scope>NUCLEOTIDE SEQUENCE [LARGE SCALE GENOMIC DNA]</scope>
    <source>
        <strain evidence="9 10">BC1</strain>
    </source>
</reference>
<dbReference type="PROSITE" id="PS51898">
    <property type="entry name" value="TYR_RECOMBINASE"/>
    <property type="match status" value="1"/>
</dbReference>
<evidence type="ECO:0000256" key="4">
    <source>
        <dbReference type="ARBA" id="ARBA00023125"/>
    </source>
</evidence>